<dbReference type="PANTHER" id="PTHR42709">
    <property type="entry name" value="ALKALINE PHOSPHATASE LIKE PROTEIN"/>
    <property type="match status" value="1"/>
</dbReference>
<keyword evidence="5 7" id="KW-1133">Transmembrane helix</keyword>
<comment type="subcellular location">
    <subcellularLocation>
        <location evidence="1">Cell membrane</location>
        <topology evidence="1">Multi-pass membrane protein</topology>
    </subcellularLocation>
</comment>
<organism evidence="9 10">
    <name type="scientific">Williamsia maris</name>
    <dbReference type="NCBI Taxonomy" id="72806"/>
    <lineage>
        <taxon>Bacteria</taxon>
        <taxon>Bacillati</taxon>
        <taxon>Actinomycetota</taxon>
        <taxon>Actinomycetes</taxon>
        <taxon>Mycobacteriales</taxon>
        <taxon>Nocardiaceae</taxon>
        <taxon>Williamsia</taxon>
    </lineage>
</organism>
<protein>
    <submittedName>
        <fullName evidence="9">Membrane protein DedA, SNARE-associated domain</fullName>
    </submittedName>
</protein>
<keyword evidence="10" id="KW-1185">Reference proteome</keyword>
<evidence type="ECO:0000256" key="4">
    <source>
        <dbReference type="ARBA" id="ARBA00022692"/>
    </source>
</evidence>
<evidence type="ECO:0000313" key="9">
    <source>
        <dbReference type="EMBL" id="MCP2177887.1"/>
    </source>
</evidence>
<keyword evidence="4 7" id="KW-0812">Transmembrane</keyword>
<evidence type="ECO:0000256" key="2">
    <source>
        <dbReference type="ARBA" id="ARBA00010792"/>
    </source>
</evidence>
<evidence type="ECO:0000256" key="1">
    <source>
        <dbReference type="ARBA" id="ARBA00004651"/>
    </source>
</evidence>
<name>A0ABT1HIX1_9NOCA</name>
<proteinExistence type="inferred from homology"/>
<gene>
    <name evidence="9" type="ORF">LX13_003728</name>
</gene>
<keyword evidence="6 7" id="KW-0472">Membrane</keyword>
<dbReference type="InterPro" id="IPR032816">
    <property type="entry name" value="VTT_dom"/>
</dbReference>
<dbReference type="PANTHER" id="PTHR42709:SF6">
    <property type="entry name" value="UNDECAPRENYL PHOSPHATE TRANSPORTER A"/>
    <property type="match status" value="1"/>
</dbReference>
<dbReference type="Proteomes" id="UP001206895">
    <property type="component" value="Unassembled WGS sequence"/>
</dbReference>
<dbReference type="InterPro" id="IPR051311">
    <property type="entry name" value="DedA_domain"/>
</dbReference>
<reference evidence="9 10" key="1">
    <citation type="submission" date="2022-06" db="EMBL/GenBank/DDBJ databases">
        <title>Genomic Encyclopedia of Archaeal and Bacterial Type Strains, Phase II (KMG-II): from individual species to whole genera.</title>
        <authorList>
            <person name="Goeker M."/>
        </authorList>
    </citation>
    <scope>NUCLEOTIDE SEQUENCE [LARGE SCALE GENOMIC DNA]</scope>
    <source>
        <strain evidence="9 10">DSM 44693</strain>
    </source>
</reference>
<feature type="transmembrane region" description="Helical" evidence="7">
    <location>
        <begin position="82"/>
        <end position="105"/>
    </location>
</feature>
<evidence type="ECO:0000256" key="7">
    <source>
        <dbReference type="SAM" id="Phobius"/>
    </source>
</evidence>
<feature type="transmembrane region" description="Helical" evidence="7">
    <location>
        <begin position="206"/>
        <end position="224"/>
    </location>
</feature>
<dbReference type="EMBL" id="JAMTCJ010000004">
    <property type="protein sequence ID" value="MCP2177887.1"/>
    <property type="molecule type" value="Genomic_DNA"/>
</dbReference>
<feature type="transmembrane region" description="Helical" evidence="7">
    <location>
        <begin position="169"/>
        <end position="194"/>
    </location>
</feature>
<keyword evidence="3" id="KW-1003">Cell membrane</keyword>
<feature type="domain" description="VTT" evidence="8">
    <location>
        <begin position="64"/>
        <end position="191"/>
    </location>
</feature>
<evidence type="ECO:0000256" key="3">
    <source>
        <dbReference type="ARBA" id="ARBA00022475"/>
    </source>
</evidence>
<accession>A0ABT1HIX1</accession>
<evidence type="ECO:0000256" key="5">
    <source>
        <dbReference type="ARBA" id="ARBA00022989"/>
    </source>
</evidence>
<sequence>MMVGKAAMGRQNTRRSAALSTAAVTAADEHGFSGLTGIAADVLESMGDAGIGLLIFVETIFPPIPSEVVLPFAGYLSRSGDLSFVGLLLWSTAGAWIGALVLYLLGRLVGLDRTVNAAVWTRIVSRRDAERGAHWFRRFGTWSVFLGRMIPGVRSIISLPAGAGAMNLAVFSALTIAGSAIWNGLLLGVGAALGTQHERFHDYLGYFDYVVYTILAVAVVTLIVRRRRHVREDDAAQVDEQVYR</sequence>
<evidence type="ECO:0000259" key="8">
    <source>
        <dbReference type="Pfam" id="PF09335"/>
    </source>
</evidence>
<feature type="transmembrane region" description="Helical" evidence="7">
    <location>
        <begin position="49"/>
        <end position="70"/>
    </location>
</feature>
<comment type="similarity">
    <text evidence="2">Belongs to the DedA family.</text>
</comment>
<evidence type="ECO:0000313" key="10">
    <source>
        <dbReference type="Proteomes" id="UP001206895"/>
    </source>
</evidence>
<dbReference type="Pfam" id="PF09335">
    <property type="entry name" value="VTT_dom"/>
    <property type="match status" value="1"/>
</dbReference>
<evidence type="ECO:0000256" key="6">
    <source>
        <dbReference type="ARBA" id="ARBA00023136"/>
    </source>
</evidence>
<comment type="caution">
    <text evidence="9">The sequence shown here is derived from an EMBL/GenBank/DDBJ whole genome shotgun (WGS) entry which is preliminary data.</text>
</comment>